<gene>
    <name evidence="2" type="ORF">AMJ83_05370</name>
</gene>
<feature type="transmembrane region" description="Helical" evidence="1">
    <location>
        <begin position="6"/>
        <end position="25"/>
    </location>
</feature>
<protein>
    <recommendedName>
        <fullName evidence="4">DUF4845 domain-containing protein</fullName>
    </recommendedName>
</protein>
<keyword evidence="1" id="KW-1133">Transmembrane helix</keyword>
<evidence type="ECO:0000313" key="3">
    <source>
        <dbReference type="Proteomes" id="UP000051373"/>
    </source>
</evidence>
<dbReference type="AlphaFoldDB" id="A0A0S8FT10"/>
<reference evidence="2 3" key="1">
    <citation type="journal article" date="2015" name="Microbiome">
        <title>Genomic resolution of linkages in carbon, nitrogen, and sulfur cycling among widespread estuary sediment bacteria.</title>
        <authorList>
            <person name="Baker B.J."/>
            <person name="Lazar C.S."/>
            <person name="Teske A.P."/>
            <person name="Dick G.J."/>
        </authorList>
    </citation>
    <scope>NUCLEOTIDE SEQUENCE [LARGE SCALE GENOMIC DNA]</scope>
    <source>
        <strain evidence="2">SM23_42</strain>
    </source>
</reference>
<organism evidence="2 3">
    <name type="scientific">candidate division WOR_3 bacterium SM23_42</name>
    <dbReference type="NCBI Taxonomy" id="1703779"/>
    <lineage>
        <taxon>Bacteria</taxon>
        <taxon>Bacteria division WOR-3</taxon>
    </lineage>
</organism>
<sequence length="120" mass="13809">MNRGISGFGVIFLLIVLLVVGYTGYQVARVHFNYGTISEKVENTVRIGPVQNDDMIREELIKRGTEINIMLRPENILVDHSEPDSFRIYVEYEDSSSIFGVFTYSRKFVIDKIAPIQIEY</sequence>
<name>A0A0S8FT10_UNCW3</name>
<accession>A0A0S8FT10</accession>
<evidence type="ECO:0000313" key="2">
    <source>
        <dbReference type="EMBL" id="KPK63878.1"/>
    </source>
</evidence>
<keyword evidence="1" id="KW-0472">Membrane</keyword>
<comment type="caution">
    <text evidence="2">The sequence shown here is derived from an EMBL/GenBank/DDBJ whole genome shotgun (WGS) entry which is preliminary data.</text>
</comment>
<keyword evidence="1" id="KW-0812">Transmembrane</keyword>
<dbReference type="STRING" id="1703779.AMJ83_05370"/>
<dbReference type="Proteomes" id="UP000051373">
    <property type="component" value="Unassembled WGS sequence"/>
</dbReference>
<proteinExistence type="predicted"/>
<evidence type="ECO:0000256" key="1">
    <source>
        <dbReference type="SAM" id="Phobius"/>
    </source>
</evidence>
<evidence type="ECO:0008006" key="4">
    <source>
        <dbReference type="Google" id="ProtNLM"/>
    </source>
</evidence>
<dbReference type="EMBL" id="LJUJ01000008">
    <property type="protein sequence ID" value="KPK63878.1"/>
    <property type="molecule type" value="Genomic_DNA"/>
</dbReference>